<proteinExistence type="predicted"/>
<reference evidence="2" key="1">
    <citation type="submission" date="2014-05" db="EMBL/GenBank/DDBJ databases">
        <title>The transcriptome of the halophilic microalga Tetraselmis sp. GSL018 isolated from the Great Salt Lake, Utah.</title>
        <authorList>
            <person name="Jinkerson R.E."/>
            <person name="D'Adamo S."/>
            <person name="Posewitz M.C."/>
        </authorList>
    </citation>
    <scope>NUCLEOTIDE SEQUENCE</scope>
    <source>
        <strain evidence="2">GSL018</strain>
    </source>
</reference>
<protein>
    <submittedName>
        <fullName evidence="2">Uncharacterized protein</fullName>
    </submittedName>
</protein>
<name>A0A061QJH9_9CHLO</name>
<accession>A0A061QJH9</accession>
<evidence type="ECO:0000313" key="2">
    <source>
        <dbReference type="EMBL" id="JAC60767.1"/>
    </source>
</evidence>
<sequence length="168" mass="17655">MPFAAQGGCLIHTHLFSRPIRPPSRPPTASLPMPSGWLSAGQQPQHRRSEHCAGGDWGAHRPACVDQRLGVLPYSTCAQMDLPALPALSGLGGHGRAQHPLQHGLRGFLAGGSAHLREEASGADPLQGAERGNGAPRAACAPGPLWDQRQPALSRRGAPAARQPFACR</sequence>
<gene>
    <name evidence="2" type="ORF">TSPGSL018_28061</name>
</gene>
<organism evidence="2">
    <name type="scientific">Tetraselmis sp. GSL018</name>
    <dbReference type="NCBI Taxonomy" id="582737"/>
    <lineage>
        <taxon>Eukaryota</taxon>
        <taxon>Viridiplantae</taxon>
        <taxon>Chlorophyta</taxon>
        <taxon>core chlorophytes</taxon>
        <taxon>Chlorodendrophyceae</taxon>
        <taxon>Chlorodendrales</taxon>
        <taxon>Chlorodendraceae</taxon>
        <taxon>Tetraselmis</taxon>
    </lineage>
</organism>
<dbReference type="EMBL" id="GBEZ01026443">
    <property type="protein sequence ID" value="JAC60767.1"/>
    <property type="molecule type" value="Transcribed_RNA"/>
</dbReference>
<dbReference type="AlphaFoldDB" id="A0A061QJH9"/>
<feature type="region of interest" description="Disordered" evidence="1">
    <location>
        <begin position="118"/>
        <end position="168"/>
    </location>
</feature>
<evidence type="ECO:0000256" key="1">
    <source>
        <dbReference type="SAM" id="MobiDB-lite"/>
    </source>
</evidence>